<dbReference type="PIRSF" id="PIRSF000126">
    <property type="entry name" value="11-beta-HSD1"/>
    <property type="match status" value="1"/>
</dbReference>
<proteinExistence type="inferred from homology"/>
<dbReference type="InterPro" id="IPR036291">
    <property type="entry name" value="NAD(P)-bd_dom_sf"/>
</dbReference>
<dbReference type="AlphaFoldDB" id="A0A1G7EWC2"/>
<dbReference type="FunFam" id="3.40.50.720:FF:000047">
    <property type="entry name" value="NADP-dependent L-serine/L-allo-threonine dehydrogenase"/>
    <property type="match status" value="1"/>
</dbReference>
<dbReference type="Proteomes" id="UP000182427">
    <property type="component" value="Chromosome I"/>
</dbReference>
<name>A0A1G7EWC2_9BACT</name>
<protein>
    <recommendedName>
        <fullName evidence="6">Short-chain alcohol dehydrogenase</fullName>
    </recommendedName>
</protein>
<dbReference type="EMBL" id="LT629690">
    <property type="protein sequence ID" value="SDE67993.1"/>
    <property type="molecule type" value="Genomic_DNA"/>
</dbReference>
<dbReference type="GO" id="GO:0016616">
    <property type="term" value="F:oxidoreductase activity, acting on the CH-OH group of donors, NAD or NADP as acceptor"/>
    <property type="evidence" value="ECO:0007669"/>
    <property type="project" value="UniProtKB-ARBA"/>
</dbReference>
<dbReference type="InterPro" id="IPR002347">
    <property type="entry name" value="SDR_fam"/>
</dbReference>
<comment type="similarity">
    <text evidence="1 3">Belongs to the short-chain dehydrogenases/reductases (SDR) family.</text>
</comment>
<dbReference type="Gene3D" id="3.40.50.720">
    <property type="entry name" value="NAD(P)-binding Rossmann-like Domain"/>
    <property type="match status" value="1"/>
</dbReference>
<dbReference type="OrthoDB" id="9808814at2"/>
<reference evidence="5" key="1">
    <citation type="submission" date="2016-10" db="EMBL/GenBank/DDBJ databases">
        <authorList>
            <person name="Varghese N."/>
            <person name="Submissions S."/>
        </authorList>
    </citation>
    <scope>NUCLEOTIDE SEQUENCE [LARGE SCALE GENOMIC DNA]</scope>
    <source>
        <strain evidence="5">GAS232</strain>
    </source>
</reference>
<dbReference type="SUPFAM" id="SSF51735">
    <property type="entry name" value="NAD(P)-binding Rossmann-fold domains"/>
    <property type="match status" value="1"/>
</dbReference>
<dbReference type="RefSeq" id="WP_083343448.1">
    <property type="nucleotide sequence ID" value="NZ_LT629690.1"/>
</dbReference>
<evidence type="ECO:0000313" key="5">
    <source>
        <dbReference type="Proteomes" id="UP000182427"/>
    </source>
</evidence>
<dbReference type="PANTHER" id="PTHR42901">
    <property type="entry name" value="ALCOHOL DEHYDROGENASE"/>
    <property type="match status" value="1"/>
</dbReference>
<gene>
    <name evidence="4" type="ORF">SAMN05444167_0122</name>
</gene>
<dbReference type="PANTHER" id="PTHR42901:SF1">
    <property type="entry name" value="ALCOHOL DEHYDROGENASE"/>
    <property type="match status" value="1"/>
</dbReference>
<evidence type="ECO:0008006" key="6">
    <source>
        <dbReference type="Google" id="ProtNLM"/>
    </source>
</evidence>
<organism evidence="4 5">
    <name type="scientific">Terriglobus roseus</name>
    <dbReference type="NCBI Taxonomy" id="392734"/>
    <lineage>
        <taxon>Bacteria</taxon>
        <taxon>Pseudomonadati</taxon>
        <taxon>Acidobacteriota</taxon>
        <taxon>Terriglobia</taxon>
        <taxon>Terriglobales</taxon>
        <taxon>Acidobacteriaceae</taxon>
        <taxon>Terriglobus</taxon>
    </lineage>
</organism>
<dbReference type="PRINTS" id="PR00080">
    <property type="entry name" value="SDRFAMILY"/>
</dbReference>
<evidence type="ECO:0000256" key="2">
    <source>
        <dbReference type="ARBA" id="ARBA00023002"/>
    </source>
</evidence>
<dbReference type="PRINTS" id="PR00081">
    <property type="entry name" value="GDHRDH"/>
</dbReference>
<evidence type="ECO:0000256" key="1">
    <source>
        <dbReference type="ARBA" id="ARBA00006484"/>
    </source>
</evidence>
<evidence type="ECO:0000313" key="4">
    <source>
        <dbReference type="EMBL" id="SDE67993.1"/>
    </source>
</evidence>
<keyword evidence="5" id="KW-1185">Reference proteome</keyword>
<sequence>MGISIRDRIAFVTGASAGIGKSTALALAKEGAKLLLCSRSTDALDAMRDELLQAGASTVHTFALDVRDRAAVADAIANLPEEWRAVDILVNNAGLARGMDKFYLDDIDNWEEMIDTNTKGLLYVTRAILPGMVARNRGHVVNLGSTAGWTAYAGGSVYCATKAAEKILSEGIRIDLMGTAVRVTSVDPGMVETRFSEVRFGGDKERAAKVYANTTPLSPDDVADAIVWAVTRPAHVNVSSLLLTSIDQANAVTIHRRNP</sequence>
<keyword evidence="2" id="KW-0560">Oxidoreductase</keyword>
<evidence type="ECO:0000256" key="3">
    <source>
        <dbReference type="RuleBase" id="RU000363"/>
    </source>
</evidence>
<accession>A0A1G7EWC2</accession>
<dbReference type="Pfam" id="PF00106">
    <property type="entry name" value="adh_short"/>
    <property type="match status" value="1"/>
</dbReference>